<accession>A0ACB9A540</accession>
<gene>
    <name evidence="1" type="ORF">L1987_73637</name>
</gene>
<comment type="caution">
    <text evidence="1">The sequence shown here is derived from an EMBL/GenBank/DDBJ whole genome shotgun (WGS) entry which is preliminary data.</text>
</comment>
<sequence>MVRPYAIKGHKRKKNKSERYDKEEDEEENIEFLEEEGAQKKLKSGVTESDEEKSEEAAQELSGIPLNLNQQQGDDKNTPGVIFILEKASLEVAKVGKSYQLLNSEDHGHFLKKNNRNPAEYRPDISHQAILNILDSPLNKAG</sequence>
<evidence type="ECO:0000313" key="2">
    <source>
        <dbReference type="Proteomes" id="UP001056120"/>
    </source>
</evidence>
<keyword evidence="2" id="KW-1185">Reference proteome</keyword>
<protein>
    <submittedName>
        <fullName evidence="1">Uncharacterized protein</fullName>
    </submittedName>
</protein>
<organism evidence="1 2">
    <name type="scientific">Smallanthus sonchifolius</name>
    <dbReference type="NCBI Taxonomy" id="185202"/>
    <lineage>
        <taxon>Eukaryota</taxon>
        <taxon>Viridiplantae</taxon>
        <taxon>Streptophyta</taxon>
        <taxon>Embryophyta</taxon>
        <taxon>Tracheophyta</taxon>
        <taxon>Spermatophyta</taxon>
        <taxon>Magnoliopsida</taxon>
        <taxon>eudicotyledons</taxon>
        <taxon>Gunneridae</taxon>
        <taxon>Pentapetalae</taxon>
        <taxon>asterids</taxon>
        <taxon>campanulids</taxon>
        <taxon>Asterales</taxon>
        <taxon>Asteraceae</taxon>
        <taxon>Asteroideae</taxon>
        <taxon>Heliantheae alliance</taxon>
        <taxon>Millerieae</taxon>
        <taxon>Smallanthus</taxon>
    </lineage>
</organism>
<reference evidence="1 2" key="2">
    <citation type="journal article" date="2022" name="Mol. Ecol. Resour.">
        <title>The genomes of chicory, endive, great burdock and yacon provide insights into Asteraceae paleo-polyploidization history and plant inulin production.</title>
        <authorList>
            <person name="Fan W."/>
            <person name="Wang S."/>
            <person name="Wang H."/>
            <person name="Wang A."/>
            <person name="Jiang F."/>
            <person name="Liu H."/>
            <person name="Zhao H."/>
            <person name="Xu D."/>
            <person name="Zhang Y."/>
        </authorList>
    </citation>
    <scope>NUCLEOTIDE SEQUENCE [LARGE SCALE GENOMIC DNA]</scope>
    <source>
        <strain evidence="2">cv. Yunnan</strain>
        <tissue evidence="1">Leaves</tissue>
    </source>
</reference>
<dbReference type="Proteomes" id="UP001056120">
    <property type="component" value="Linkage Group LG25"/>
</dbReference>
<dbReference type="EMBL" id="CM042042">
    <property type="protein sequence ID" value="KAI3703510.1"/>
    <property type="molecule type" value="Genomic_DNA"/>
</dbReference>
<proteinExistence type="predicted"/>
<reference evidence="2" key="1">
    <citation type="journal article" date="2022" name="Mol. Ecol. Resour.">
        <title>The genomes of chicory, endive, great burdock and yacon provide insights into Asteraceae palaeo-polyploidization history and plant inulin production.</title>
        <authorList>
            <person name="Fan W."/>
            <person name="Wang S."/>
            <person name="Wang H."/>
            <person name="Wang A."/>
            <person name="Jiang F."/>
            <person name="Liu H."/>
            <person name="Zhao H."/>
            <person name="Xu D."/>
            <person name="Zhang Y."/>
        </authorList>
    </citation>
    <scope>NUCLEOTIDE SEQUENCE [LARGE SCALE GENOMIC DNA]</scope>
    <source>
        <strain evidence="2">cv. Yunnan</strain>
    </source>
</reference>
<name>A0ACB9A540_9ASTR</name>
<evidence type="ECO:0000313" key="1">
    <source>
        <dbReference type="EMBL" id="KAI3703510.1"/>
    </source>
</evidence>